<keyword evidence="2" id="KW-0472">Membrane</keyword>
<accession>A0ABU3N561</accession>
<comment type="caution">
    <text evidence="3">The sequence shown here is derived from an EMBL/GenBank/DDBJ whole genome shotgun (WGS) entry which is preliminary data.</text>
</comment>
<evidence type="ECO:0000256" key="2">
    <source>
        <dbReference type="SAM" id="Phobius"/>
    </source>
</evidence>
<feature type="region of interest" description="Disordered" evidence="1">
    <location>
        <begin position="104"/>
        <end position="124"/>
    </location>
</feature>
<sequence length="290" mass="30810">MKVALAPLVAGVLGGVVALAALAMPTPVLESMIMASGLPAIVSAAEPPLGLTARLLFALGSGGLVALFGWFGLSLLLTDRTIGFETPESHDFDAVATPVIRRADAHPDAPPRPPLLATRDLGRPFPDERPAIAPEPTIAMAASVTSIEPVEQPLPKDLDQPLSAFDPAAVPEVPMPAPVAPSPLRHTPRPPVFDETERFETFELTPPVRPMPSLVVEDPAPVAREEAITRPETEATVHALLERLERGVVRKTMAAAPVSVPVPAPRVERRSRPRGLEDTLVTLRNLAQRA</sequence>
<proteinExistence type="predicted"/>
<evidence type="ECO:0000256" key="1">
    <source>
        <dbReference type="SAM" id="MobiDB-lite"/>
    </source>
</evidence>
<evidence type="ECO:0000313" key="3">
    <source>
        <dbReference type="EMBL" id="MDT8759675.1"/>
    </source>
</evidence>
<gene>
    <name evidence="3" type="ORF">MZO42_13295</name>
</gene>
<keyword evidence="2" id="KW-1133">Transmembrane helix</keyword>
<feature type="transmembrane region" description="Helical" evidence="2">
    <location>
        <begin position="56"/>
        <end position="77"/>
    </location>
</feature>
<protein>
    <submittedName>
        <fullName evidence="3">Uncharacterized protein</fullName>
    </submittedName>
</protein>
<name>A0ABU3N561_9SPHN</name>
<keyword evidence="2" id="KW-0812">Transmembrane</keyword>
<dbReference type="EMBL" id="JALMLT010000003">
    <property type="protein sequence ID" value="MDT8759675.1"/>
    <property type="molecule type" value="Genomic_DNA"/>
</dbReference>
<organism evidence="3">
    <name type="scientific">Sphingomonas psychrotolerans</name>
    <dbReference type="NCBI Taxonomy" id="1327635"/>
    <lineage>
        <taxon>Bacteria</taxon>
        <taxon>Pseudomonadati</taxon>
        <taxon>Pseudomonadota</taxon>
        <taxon>Alphaproteobacteria</taxon>
        <taxon>Sphingomonadales</taxon>
        <taxon>Sphingomonadaceae</taxon>
        <taxon>Sphingomonas</taxon>
    </lineage>
</organism>
<reference evidence="3" key="1">
    <citation type="submission" date="2022-04" db="EMBL/GenBank/DDBJ databases">
        <title>Tomato heritable bacteria conferring resistance against bacterial wilt.</title>
        <authorList>
            <person name="Yin J."/>
        </authorList>
    </citation>
    <scope>NUCLEOTIDE SEQUENCE</scope>
    <source>
        <strain evidence="3">Cra20</strain>
    </source>
</reference>